<evidence type="ECO:0000313" key="1">
    <source>
        <dbReference type="EMBL" id="SVC67815.1"/>
    </source>
</evidence>
<proteinExistence type="predicted"/>
<dbReference type="AlphaFoldDB" id="A0A382P5C3"/>
<reference evidence="1" key="1">
    <citation type="submission" date="2018-05" db="EMBL/GenBank/DDBJ databases">
        <authorList>
            <person name="Lanie J.A."/>
            <person name="Ng W.-L."/>
            <person name="Kazmierczak K.M."/>
            <person name="Andrzejewski T.M."/>
            <person name="Davidsen T.M."/>
            <person name="Wayne K.J."/>
            <person name="Tettelin H."/>
            <person name="Glass J.I."/>
            <person name="Rusch D."/>
            <person name="Podicherti R."/>
            <person name="Tsui H.-C.T."/>
            <person name="Winkler M.E."/>
        </authorList>
    </citation>
    <scope>NUCLEOTIDE SEQUENCE</scope>
</reference>
<dbReference type="EMBL" id="UINC01104565">
    <property type="protein sequence ID" value="SVC67815.1"/>
    <property type="molecule type" value="Genomic_DNA"/>
</dbReference>
<organism evidence="1">
    <name type="scientific">marine metagenome</name>
    <dbReference type="NCBI Taxonomy" id="408172"/>
    <lineage>
        <taxon>unclassified sequences</taxon>
        <taxon>metagenomes</taxon>
        <taxon>ecological metagenomes</taxon>
    </lineage>
</organism>
<sequence>LTEEALTKQTGMEYVVKTGNGSLISVVQSDDVPFEIKQHVIVVYGTRSRIIDDPDR</sequence>
<name>A0A382P5C3_9ZZZZ</name>
<feature type="non-terminal residue" evidence="1">
    <location>
        <position position="1"/>
    </location>
</feature>
<accession>A0A382P5C3</accession>
<gene>
    <name evidence="1" type="ORF">METZ01_LOCUS320669</name>
</gene>
<protein>
    <submittedName>
        <fullName evidence="1">Uncharacterized protein</fullName>
    </submittedName>
</protein>